<dbReference type="Pfam" id="PF13556">
    <property type="entry name" value="HTH_30"/>
    <property type="match status" value="1"/>
</dbReference>
<dbReference type="PANTHER" id="PTHR33744">
    <property type="entry name" value="CARBOHYDRATE DIACID REGULATOR"/>
    <property type="match status" value="1"/>
</dbReference>
<dbReference type="PANTHER" id="PTHR33744:SF1">
    <property type="entry name" value="DNA-BINDING TRANSCRIPTIONAL ACTIVATOR ADER"/>
    <property type="match status" value="1"/>
</dbReference>
<dbReference type="EMBL" id="VSSQ01016722">
    <property type="protein sequence ID" value="MPM58356.1"/>
    <property type="molecule type" value="Genomic_DNA"/>
</dbReference>
<name>A0A645AZY9_9ZZZZ</name>
<dbReference type="InterPro" id="IPR042070">
    <property type="entry name" value="PucR_C-HTH_sf"/>
</dbReference>
<sequence>MRRNDCNCLFFDQEIGLAAIFNETVSILRRFRDWDHAMDLAIARSECLQKLVDLCEPLTQGPIVIWNNSFEIQAYSRNRAIERPQLQKVLKAGHFSGEELDILVRMNYLRESDQYATLKLCYPPNWMNCPFALRLFMEGQKSVVGMVQYFLDCSPTLGQLEFLHMIESKLEQYVARNLKTGHRAKTFFYEPFLIALLDGHLSRREEIQDRVKAINLPYEAKYRVYQLCFEKFTPALASYAASNCKSIFPSSKIVEHHGGLCILDREGAKGSGSSSEAYRRENLLNLLEICGACCGVSDVVPDLGGVRAAYLQTQSALEVRRVMAPEQRIMEFQDAFFWDMLGCYTQQRALDLKLLYYRPLDVLMENDRATGNDNLRLLDIYLNNDRNITNTAKEMNLHRNSVIYRLERIEQMLGGSLAESELRFKLLVSLRILSYVGKKEA</sequence>
<dbReference type="AlphaFoldDB" id="A0A645AZY9"/>
<gene>
    <name evidence="2" type="ORF">SDC9_105187</name>
</gene>
<proteinExistence type="predicted"/>
<reference evidence="2" key="1">
    <citation type="submission" date="2019-08" db="EMBL/GenBank/DDBJ databases">
        <authorList>
            <person name="Kucharzyk K."/>
            <person name="Murdoch R.W."/>
            <person name="Higgins S."/>
            <person name="Loffler F."/>
        </authorList>
    </citation>
    <scope>NUCLEOTIDE SEQUENCE</scope>
</reference>
<dbReference type="Gene3D" id="1.10.10.2840">
    <property type="entry name" value="PucR C-terminal helix-turn-helix domain"/>
    <property type="match status" value="1"/>
</dbReference>
<dbReference type="InterPro" id="IPR051448">
    <property type="entry name" value="CdaR-like_regulators"/>
</dbReference>
<accession>A0A645AZY9</accession>
<evidence type="ECO:0000259" key="1">
    <source>
        <dbReference type="Pfam" id="PF13556"/>
    </source>
</evidence>
<comment type="caution">
    <text evidence="2">The sequence shown here is derived from an EMBL/GenBank/DDBJ whole genome shotgun (WGS) entry which is preliminary data.</text>
</comment>
<feature type="domain" description="PucR C-terminal helix-turn-helix" evidence="1">
    <location>
        <begin position="375"/>
        <end position="432"/>
    </location>
</feature>
<evidence type="ECO:0000313" key="2">
    <source>
        <dbReference type="EMBL" id="MPM58356.1"/>
    </source>
</evidence>
<organism evidence="2">
    <name type="scientific">bioreactor metagenome</name>
    <dbReference type="NCBI Taxonomy" id="1076179"/>
    <lineage>
        <taxon>unclassified sequences</taxon>
        <taxon>metagenomes</taxon>
        <taxon>ecological metagenomes</taxon>
    </lineage>
</organism>
<dbReference type="InterPro" id="IPR025736">
    <property type="entry name" value="PucR_C-HTH_dom"/>
</dbReference>
<protein>
    <recommendedName>
        <fullName evidence="1">PucR C-terminal helix-turn-helix domain-containing protein</fullName>
    </recommendedName>
</protein>